<dbReference type="GO" id="GO:0016787">
    <property type="term" value="F:hydrolase activity"/>
    <property type="evidence" value="ECO:0007669"/>
    <property type="project" value="UniProtKB-KW"/>
</dbReference>
<dbReference type="AlphaFoldDB" id="A0A0L8KU04"/>
<dbReference type="PANTHER" id="PTHR48081:SF8">
    <property type="entry name" value="ALPHA_BETA HYDROLASE FOLD-3 DOMAIN-CONTAINING PROTEIN-RELATED"/>
    <property type="match status" value="1"/>
</dbReference>
<dbReference type="InterPro" id="IPR013094">
    <property type="entry name" value="AB_hydrolase_3"/>
</dbReference>
<evidence type="ECO:0000313" key="5">
    <source>
        <dbReference type="Proteomes" id="UP000037023"/>
    </source>
</evidence>
<evidence type="ECO:0000259" key="3">
    <source>
        <dbReference type="Pfam" id="PF07859"/>
    </source>
</evidence>
<dbReference type="PANTHER" id="PTHR48081">
    <property type="entry name" value="AB HYDROLASE SUPERFAMILY PROTEIN C4A8.06C"/>
    <property type="match status" value="1"/>
</dbReference>
<dbReference type="SUPFAM" id="SSF53474">
    <property type="entry name" value="alpha/beta-Hydrolases"/>
    <property type="match status" value="1"/>
</dbReference>
<evidence type="ECO:0000313" key="4">
    <source>
        <dbReference type="EMBL" id="KOG29431.1"/>
    </source>
</evidence>
<dbReference type="InterPro" id="IPR029058">
    <property type="entry name" value="AB_hydrolase_fold"/>
</dbReference>
<gene>
    <name evidence="4" type="ORF">ADK34_13045</name>
</gene>
<feature type="domain" description="Alpha/beta hydrolase fold-3" evidence="3">
    <location>
        <begin position="118"/>
        <end position="336"/>
    </location>
</feature>
<evidence type="ECO:0000256" key="1">
    <source>
        <dbReference type="ARBA" id="ARBA00022801"/>
    </source>
</evidence>
<feature type="compositionally biased region" description="Polar residues" evidence="2">
    <location>
        <begin position="1"/>
        <end position="12"/>
    </location>
</feature>
<sequence>MSTSSDPTTTQPALLGRYGDPASDVRSDPRMVDALAAFGLDTRGATPPVTASDPLDARLELMNTAEAGFEALFGALAADLPPFTGVTRSVESVTGVDGNDIALFIHRPAEANGPLPGILYMHSGGMALLGADEPMFLRWYDEPAATGLVAIGVDFRNAAGKRGPHPFPAGLNDCFSALEWAHANRATLGIDKLVVAGDSGGGNLTLATALKAKREGKTDLIDGVYAMVPHISGAFDWPPEKMARELPSLIENDGYFTSLAMSRVLASVYDPDGAHRDNPLAWPYRATEDDLAGLPPHTISTSELDSVRDEGLAYARNLARAGVSVISRTVAGIVHDGDVIFETALPDLHTAVVRDIHGFAAAL</sequence>
<dbReference type="EMBL" id="LGUP01000104">
    <property type="protein sequence ID" value="KOG29431.1"/>
    <property type="molecule type" value="Genomic_DNA"/>
</dbReference>
<name>A0A0L8KU04_STRVR</name>
<dbReference type="Proteomes" id="UP000037023">
    <property type="component" value="Unassembled WGS sequence"/>
</dbReference>
<accession>A0A0L8KU04</accession>
<keyword evidence="1" id="KW-0378">Hydrolase</keyword>
<dbReference type="InterPro" id="IPR050300">
    <property type="entry name" value="GDXG_lipolytic_enzyme"/>
</dbReference>
<dbReference type="Pfam" id="PF07859">
    <property type="entry name" value="Abhydrolase_3"/>
    <property type="match status" value="1"/>
</dbReference>
<comment type="caution">
    <text evidence="4">The sequence shown here is derived from an EMBL/GenBank/DDBJ whole genome shotgun (WGS) entry which is preliminary data.</text>
</comment>
<reference evidence="4 5" key="1">
    <citation type="submission" date="2015-06" db="EMBL/GenBank/DDBJ databases">
        <authorList>
            <person name="Hoefler B.C."/>
            <person name="Straight P.D."/>
        </authorList>
    </citation>
    <scope>NUCLEOTIDE SEQUENCE [LARGE SCALE GENOMIC DNA]</scope>
    <source>
        <strain evidence="4 5">NRRL 3427</strain>
    </source>
</reference>
<dbReference type="ESTHER" id="strvr-a0a0l8ku04">
    <property type="family name" value="Hormone-sensitive_lipase_like"/>
</dbReference>
<organism evidence="4 5">
    <name type="scientific">Streptomyces viridochromogenes</name>
    <dbReference type="NCBI Taxonomy" id="1938"/>
    <lineage>
        <taxon>Bacteria</taxon>
        <taxon>Bacillati</taxon>
        <taxon>Actinomycetota</taxon>
        <taxon>Actinomycetes</taxon>
        <taxon>Kitasatosporales</taxon>
        <taxon>Streptomycetaceae</taxon>
        <taxon>Streptomyces</taxon>
    </lineage>
</organism>
<dbReference type="RefSeq" id="WP_051787879.1">
    <property type="nucleotide sequence ID" value="NZ_LGUP01000104.1"/>
</dbReference>
<evidence type="ECO:0000256" key="2">
    <source>
        <dbReference type="SAM" id="MobiDB-lite"/>
    </source>
</evidence>
<protein>
    <recommendedName>
        <fullName evidence="3">Alpha/beta hydrolase fold-3 domain-containing protein</fullName>
    </recommendedName>
</protein>
<dbReference type="PATRIC" id="fig|1938.6.peg.2828"/>
<feature type="region of interest" description="Disordered" evidence="2">
    <location>
        <begin position="1"/>
        <end position="22"/>
    </location>
</feature>
<proteinExistence type="predicted"/>
<dbReference type="Gene3D" id="3.40.50.1820">
    <property type="entry name" value="alpha/beta hydrolase"/>
    <property type="match status" value="1"/>
</dbReference>